<accession>A0A6A4VBW5</accession>
<protein>
    <submittedName>
        <fullName evidence="3">Uncharacterized protein</fullName>
    </submittedName>
</protein>
<proteinExistence type="predicted"/>
<dbReference type="EMBL" id="VIIS01001889">
    <property type="protein sequence ID" value="KAF0291315.1"/>
    <property type="molecule type" value="Genomic_DNA"/>
</dbReference>
<feature type="compositionally biased region" description="Basic residues" evidence="1">
    <location>
        <begin position="71"/>
        <end position="80"/>
    </location>
</feature>
<dbReference type="AlphaFoldDB" id="A0A6A4VBW5"/>
<keyword evidence="2" id="KW-0732">Signal</keyword>
<organism evidence="3 4">
    <name type="scientific">Amphibalanus amphitrite</name>
    <name type="common">Striped barnacle</name>
    <name type="synonym">Balanus amphitrite</name>
    <dbReference type="NCBI Taxonomy" id="1232801"/>
    <lineage>
        <taxon>Eukaryota</taxon>
        <taxon>Metazoa</taxon>
        <taxon>Ecdysozoa</taxon>
        <taxon>Arthropoda</taxon>
        <taxon>Crustacea</taxon>
        <taxon>Multicrustacea</taxon>
        <taxon>Cirripedia</taxon>
        <taxon>Thoracica</taxon>
        <taxon>Thoracicalcarea</taxon>
        <taxon>Balanomorpha</taxon>
        <taxon>Balanoidea</taxon>
        <taxon>Balanidae</taxon>
        <taxon>Amphibalaninae</taxon>
        <taxon>Amphibalanus</taxon>
    </lineage>
</organism>
<sequence>MWSRALSALTLVLLTLAISCLLGTTDARLEPTGRVLVQHRTETITELTSTVTTKLYTCITGFATSPPACSGRRRRRRSQPKGHGAPEHLPSAAARSVTALESSLSHTPVKKGRFLYTYMKRVTTTVVTTDTSYISSATVMIALECTVAGANLINMPNCP</sequence>
<comment type="caution">
    <text evidence="3">The sequence shown here is derived from an EMBL/GenBank/DDBJ whole genome shotgun (WGS) entry which is preliminary data.</text>
</comment>
<reference evidence="3 4" key="1">
    <citation type="submission" date="2019-07" db="EMBL/GenBank/DDBJ databases">
        <title>Draft genome assembly of a fouling barnacle, Amphibalanus amphitrite (Darwin, 1854): The first reference genome for Thecostraca.</title>
        <authorList>
            <person name="Kim W."/>
        </authorList>
    </citation>
    <scope>NUCLEOTIDE SEQUENCE [LARGE SCALE GENOMIC DNA]</scope>
    <source>
        <strain evidence="3">SNU_AA5</strain>
        <tissue evidence="3">Soma without cirri and trophi</tissue>
    </source>
</reference>
<evidence type="ECO:0000256" key="2">
    <source>
        <dbReference type="SAM" id="SignalP"/>
    </source>
</evidence>
<evidence type="ECO:0000313" key="4">
    <source>
        <dbReference type="Proteomes" id="UP000440578"/>
    </source>
</evidence>
<feature type="chain" id="PRO_5025497004" evidence="2">
    <location>
        <begin position="28"/>
        <end position="159"/>
    </location>
</feature>
<gene>
    <name evidence="3" type="ORF">FJT64_010525</name>
</gene>
<name>A0A6A4VBW5_AMPAM</name>
<feature type="region of interest" description="Disordered" evidence="1">
    <location>
        <begin position="67"/>
        <end position="91"/>
    </location>
</feature>
<feature type="signal peptide" evidence="2">
    <location>
        <begin position="1"/>
        <end position="27"/>
    </location>
</feature>
<dbReference type="PROSITE" id="PS51257">
    <property type="entry name" value="PROKAR_LIPOPROTEIN"/>
    <property type="match status" value="1"/>
</dbReference>
<dbReference type="Proteomes" id="UP000440578">
    <property type="component" value="Unassembled WGS sequence"/>
</dbReference>
<keyword evidence="4" id="KW-1185">Reference proteome</keyword>
<evidence type="ECO:0000256" key="1">
    <source>
        <dbReference type="SAM" id="MobiDB-lite"/>
    </source>
</evidence>
<evidence type="ECO:0000313" key="3">
    <source>
        <dbReference type="EMBL" id="KAF0291315.1"/>
    </source>
</evidence>